<dbReference type="InterPro" id="IPR001753">
    <property type="entry name" value="Enoyl-CoA_hydra/iso"/>
</dbReference>
<evidence type="ECO:0000256" key="1">
    <source>
        <dbReference type="ARBA" id="ARBA00005254"/>
    </source>
</evidence>
<proteinExistence type="inferred from homology"/>
<evidence type="ECO:0000313" key="4">
    <source>
        <dbReference type="Proteomes" id="UP000504637"/>
    </source>
</evidence>
<reference evidence="5" key="1">
    <citation type="submission" date="2020-01" db="EMBL/GenBank/DDBJ databases">
        <authorList>
            <consortium name="DOE Joint Genome Institute"/>
            <person name="Haridas S."/>
            <person name="Albert R."/>
            <person name="Binder M."/>
            <person name="Bloem J."/>
            <person name="Labutti K."/>
            <person name="Salamov A."/>
            <person name="Andreopoulos B."/>
            <person name="Baker S.E."/>
            <person name="Barry K."/>
            <person name="Bills G."/>
            <person name="Bluhm B.H."/>
            <person name="Cannon C."/>
            <person name="Castanera R."/>
            <person name="Culley D.E."/>
            <person name="Daum C."/>
            <person name="Ezra D."/>
            <person name="Gonzalez J.B."/>
            <person name="Henrissat B."/>
            <person name="Kuo A."/>
            <person name="Liang C."/>
            <person name="Lipzen A."/>
            <person name="Lutzoni F."/>
            <person name="Magnuson J."/>
            <person name="Mondo S."/>
            <person name="Nolan M."/>
            <person name="Ohm R."/>
            <person name="Pangilinan J."/>
            <person name="Park H.-J."/>
            <person name="Ramirez L."/>
            <person name="Alfaro M."/>
            <person name="Sun H."/>
            <person name="Tritt A."/>
            <person name="Yoshinaga Y."/>
            <person name="Zwiers L.-H."/>
            <person name="Turgeon B.G."/>
            <person name="Goodwin S.B."/>
            <person name="Spatafora J.W."/>
            <person name="Crous P.W."/>
            <person name="Grigoriev I.V."/>
        </authorList>
    </citation>
    <scope>NUCLEOTIDE SEQUENCE</scope>
    <source>
        <strain evidence="5">CBS 342.82</strain>
    </source>
</reference>
<evidence type="ECO:0000313" key="5">
    <source>
        <dbReference type="RefSeq" id="XP_033462566.1"/>
    </source>
</evidence>
<dbReference type="PANTHER" id="PTHR43802">
    <property type="entry name" value="ENOYL-COA HYDRATASE"/>
    <property type="match status" value="1"/>
</dbReference>
<dbReference type="NCBIfam" id="NF006108">
    <property type="entry name" value="PRK08259.1"/>
    <property type="match status" value="1"/>
</dbReference>
<evidence type="ECO:0000256" key="2">
    <source>
        <dbReference type="ARBA" id="ARBA00023026"/>
    </source>
</evidence>
<comment type="similarity">
    <text evidence="1 3">Belongs to the enoyl-CoA hydratase/isomerase family.</text>
</comment>
<protein>
    <submittedName>
        <fullName evidence="5">Enoyl-CoA hydratase/isomerase</fullName>
    </submittedName>
</protein>
<dbReference type="InterPro" id="IPR029045">
    <property type="entry name" value="ClpP/crotonase-like_dom_sf"/>
</dbReference>
<dbReference type="GeneID" id="54365250"/>
<reference evidence="5" key="2">
    <citation type="submission" date="2020-04" db="EMBL/GenBank/DDBJ databases">
        <authorList>
            <consortium name="NCBI Genome Project"/>
        </authorList>
    </citation>
    <scope>NUCLEOTIDE SEQUENCE</scope>
    <source>
        <strain evidence="5">CBS 342.82</strain>
    </source>
</reference>
<keyword evidence="4" id="KW-1185">Reference proteome</keyword>
<dbReference type="SUPFAM" id="SSF52096">
    <property type="entry name" value="ClpP/crotonase"/>
    <property type="match status" value="1"/>
</dbReference>
<evidence type="ECO:0000256" key="3">
    <source>
        <dbReference type="RuleBase" id="RU003707"/>
    </source>
</evidence>
<dbReference type="AlphaFoldDB" id="A0A6J3MBZ6"/>
<dbReference type="InterPro" id="IPR018376">
    <property type="entry name" value="Enoyl-CoA_hyd/isom_CS"/>
</dbReference>
<name>A0A6J3MBZ6_9PEZI</name>
<keyword evidence="2" id="KW-0843">Virulence</keyword>
<dbReference type="RefSeq" id="XP_033462566.1">
    <property type="nucleotide sequence ID" value="XM_033607450.1"/>
</dbReference>
<dbReference type="Gene3D" id="1.10.287.2460">
    <property type="match status" value="1"/>
</dbReference>
<dbReference type="CDD" id="cd06558">
    <property type="entry name" value="crotonase-like"/>
    <property type="match status" value="1"/>
</dbReference>
<reference evidence="5" key="3">
    <citation type="submission" date="2025-08" db="UniProtKB">
        <authorList>
            <consortium name="RefSeq"/>
        </authorList>
    </citation>
    <scope>IDENTIFICATION</scope>
    <source>
        <strain evidence="5">CBS 342.82</strain>
    </source>
</reference>
<dbReference type="Gene3D" id="3.90.226.10">
    <property type="entry name" value="2-enoyl-CoA Hydratase, Chain A, domain 1"/>
    <property type="match status" value="1"/>
</dbReference>
<dbReference type="PROSITE" id="PS00166">
    <property type="entry name" value="ENOYL_COA_HYDRATASE"/>
    <property type="match status" value="1"/>
</dbReference>
<dbReference type="PANTHER" id="PTHR43802:SF1">
    <property type="entry name" value="IP11341P-RELATED"/>
    <property type="match status" value="1"/>
</dbReference>
<dbReference type="GO" id="GO:0003824">
    <property type="term" value="F:catalytic activity"/>
    <property type="evidence" value="ECO:0007669"/>
    <property type="project" value="InterPro"/>
</dbReference>
<accession>A0A6J3MBZ6</accession>
<sequence length="263" mass="28238">MAIVEVDETARPIYVVTINRPEVKNAVDQDTAHALHDAFQRFDQSDDFAVAILRSSDGAFCAGADLKSMLDGDGRRKESGGNPLHNDMSAIAPMGVTRMQLSKPVIAAISGPAVAGGLELALWCDLRVADSSAYFGVLCRLRGVPLIDGGTIRLPRLIGLSAASDMILTGRVVRADEAKRLNLVNYLAGPGESAFDKAFEIARLLASHPQTCMRSDRLSMLNGIDTPSFQVAMQQEFALGMETLRSVDFGGAVDAFVKKKTKL</sequence>
<organism evidence="5">
    <name type="scientific">Dissoconium aciculare CBS 342.82</name>
    <dbReference type="NCBI Taxonomy" id="1314786"/>
    <lineage>
        <taxon>Eukaryota</taxon>
        <taxon>Fungi</taxon>
        <taxon>Dikarya</taxon>
        <taxon>Ascomycota</taxon>
        <taxon>Pezizomycotina</taxon>
        <taxon>Dothideomycetes</taxon>
        <taxon>Dothideomycetidae</taxon>
        <taxon>Mycosphaerellales</taxon>
        <taxon>Dissoconiaceae</taxon>
        <taxon>Dissoconium</taxon>
    </lineage>
</organism>
<dbReference type="OrthoDB" id="2018133at2759"/>
<dbReference type="Proteomes" id="UP000504637">
    <property type="component" value="Unplaced"/>
</dbReference>
<gene>
    <name evidence="5" type="ORF">K489DRAFT_408173</name>
</gene>
<dbReference type="Pfam" id="PF00378">
    <property type="entry name" value="ECH_1"/>
    <property type="match status" value="1"/>
</dbReference>